<dbReference type="AlphaFoldDB" id="A0A368NBB6"/>
<accession>A0A368NBB6</accession>
<keyword evidence="2" id="KW-0812">Transmembrane</keyword>
<feature type="transmembrane region" description="Helical" evidence="2">
    <location>
        <begin position="43"/>
        <end position="61"/>
    </location>
</feature>
<sequence length="84" mass="8619">MFDRSRQRSETSRPRPHACSVTGSVLLAAAVPALCWAVSYPLAAALFAVALAALAAVGRALRGRVTGRSASGPPVDPADPAEHP</sequence>
<evidence type="ECO:0000313" key="3">
    <source>
        <dbReference type="EMBL" id="RCU47303.1"/>
    </source>
</evidence>
<dbReference type="OrthoDB" id="383657at2157"/>
<dbReference type="Proteomes" id="UP000252189">
    <property type="component" value="Unassembled WGS sequence"/>
</dbReference>
<keyword evidence="4" id="KW-1185">Reference proteome</keyword>
<name>A0A368NBB6_9EURY</name>
<protein>
    <submittedName>
        <fullName evidence="3">Uncharacterized protein</fullName>
    </submittedName>
</protein>
<organism evidence="3 4">
    <name type="scientific">Haloplanus salinus</name>
    <dbReference type="NCBI Taxonomy" id="1126245"/>
    <lineage>
        <taxon>Archaea</taxon>
        <taxon>Methanobacteriati</taxon>
        <taxon>Methanobacteriota</taxon>
        <taxon>Stenosarchaea group</taxon>
        <taxon>Halobacteria</taxon>
        <taxon>Halobacteriales</taxon>
        <taxon>Haloferacaceae</taxon>
        <taxon>Haloplanus</taxon>
    </lineage>
</organism>
<dbReference type="RefSeq" id="WP_114448858.1">
    <property type="nucleotide sequence ID" value="NZ_QPHM01000001.1"/>
</dbReference>
<evidence type="ECO:0000256" key="1">
    <source>
        <dbReference type="SAM" id="MobiDB-lite"/>
    </source>
</evidence>
<dbReference type="EMBL" id="QPHM01000001">
    <property type="protein sequence ID" value="RCU47303.1"/>
    <property type="molecule type" value="Genomic_DNA"/>
</dbReference>
<feature type="region of interest" description="Disordered" evidence="1">
    <location>
        <begin position="65"/>
        <end position="84"/>
    </location>
</feature>
<evidence type="ECO:0000256" key="2">
    <source>
        <dbReference type="SAM" id="Phobius"/>
    </source>
</evidence>
<proteinExistence type="predicted"/>
<reference evidence="3 4" key="1">
    <citation type="submission" date="2018-07" db="EMBL/GenBank/DDBJ databases">
        <title>Genome sequences of Haloplanus salinus JCM 18368T.</title>
        <authorList>
            <person name="Kim Y.B."/>
            <person name="Roh S.W."/>
        </authorList>
    </citation>
    <scope>NUCLEOTIDE SEQUENCE [LARGE SCALE GENOMIC DNA]</scope>
    <source>
        <strain evidence="3 4">JCM 18368</strain>
    </source>
</reference>
<keyword evidence="2" id="KW-0472">Membrane</keyword>
<evidence type="ECO:0000313" key="4">
    <source>
        <dbReference type="Proteomes" id="UP000252189"/>
    </source>
</evidence>
<comment type="caution">
    <text evidence="3">The sequence shown here is derived from an EMBL/GenBank/DDBJ whole genome shotgun (WGS) entry which is preliminary data.</text>
</comment>
<keyword evidence="2" id="KW-1133">Transmembrane helix</keyword>
<gene>
    <name evidence="3" type="ORF">DU504_08320</name>
</gene>